<keyword evidence="1" id="KW-0812">Transmembrane</keyword>
<evidence type="ECO:0000259" key="3">
    <source>
        <dbReference type="Pfam" id="PF16344"/>
    </source>
</evidence>
<reference evidence="4 5" key="1">
    <citation type="submission" date="2020-09" db="EMBL/GenBank/DDBJ databases">
        <title>Genome sequences of type strains of Chitinophaga qingshengii and Chitinophaga varians.</title>
        <authorList>
            <person name="Kittiwongwattana C."/>
        </authorList>
    </citation>
    <scope>NUCLEOTIDE SEQUENCE [LARGE SCALE GENOMIC DNA]</scope>
    <source>
        <strain evidence="4 5">JCM 30026</strain>
    </source>
</reference>
<dbReference type="PANTHER" id="PTHR30273">
    <property type="entry name" value="PERIPLASMIC SIGNAL SENSOR AND SIGMA FACTOR ACTIVATOR FECR-RELATED"/>
    <property type="match status" value="1"/>
</dbReference>
<dbReference type="Gene3D" id="2.60.120.1440">
    <property type="match status" value="1"/>
</dbReference>
<dbReference type="InterPro" id="IPR032508">
    <property type="entry name" value="FecR_C"/>
</dbReference>
<dbReference type="InterPro" id="IPR012373">
    <property type="entry name" value="Ferrdict_sens_TM"/>
</dbReference>
<dbReference type="InterPro" id="IPR006860">
    <property type="entry name" value="FecR"/>
</dbReference>
<feature type="domain" description="Protein FecR C-terminal" evidence="3">
    <location>
        <begin position="300"/>
        <end position="358"/>
    </location>
</feature>
<dbReference type="PANTHER" id="PTHR30273:SF2">
    <property type="entry name" value="PROTEIN FECR"/>
    <property type="match status" value="1"/>
</dbReference>
<feature type="transmembrane region" description="Helical" evidence="1">
    <location>
        <begin position="78"/>
        <end position="100"/>
    </location>
</feature>
<dbReference type="Pfam" id="PF16344">
    <property type="entry name" value="FecR_C"/>
    <property type="match status" value="1"/>
</dbReference>
<feature type="domain" description="FecR protein" evidence="2">
    <location>
        <begin position="165"/>
        <end position="259"/>
    </location>
</feature>
<evidence type="ECO:0000313" key="4">
    <source>
        <dbReference type="EMBL" id="MBC9932226.1"/>
    </source>
</evidence>
<organism evidence="4 5">
    <name type="scientific">Chitinophaga qingshengii</name>
    <dbReference type="NCBI Taxonomy" id="1569794"/>
    <lineage>
        <taxon>Bacteria</taxon>
        <taxon>Pseudomonadati</taxon>
        <taxon>Bacteroidota</taxon>
        <taxon>Chitinophagia</taxon>
        <taxon>Chitinophagales</taxon>
        <taxon>Chitinophagaceae</taxon>
        <taxon>Chitinophaga</taxon>
    </lineage>
</organism>
<comment type="caution">
    <text evidence="4">The sequence shown here is derived from an EMBL/GenBank/DDBJ whole genome shotgun (WGS) entry which is preliminary data.</text>
</comment>
<dbReference type="Pfam" id="PF04773">
    <property type="entry name" value="FecR"/>
    <property type="match status" value="1"/>
</dbReference>
<evidence type="ECO:0000256" key="1">
    <source>
        <dbReference type="SAM" id="Phobius"/>
    </source>
</evidence>
<evidence type="ECO:0000259" key="2">
    <source>
        <dbReference type="Pfam" id="PF04773"/>
    </source>
</evidence>
<dbReference type="Proteomes" id="UP000659124">
    <property type="component" value="Unassembled WGS sequence"/>
</dbReference>
<keyword evidence="1" id="KW-0472">Membrane</keyword>
<accession>A0ABR7TP24</accession>
<dbReference type="PIRSF" id="PIRSF018266">
    <property type="entry name" value="FecR"/>
    <property type="match status" value="1"/>
</dbReference>
<protein>
    <submittedName>
        <fullName evidence="4">FecR domain-containing protein</fullName>
    </submittedName>
</protein>
<keyword evidence="1" id="KW-1133">Transmembrane helix</keyword>
<dbReference type="RefSeq" id="WP_188089358.1">
    <property type="nucleotide sequence ID" value="NZ_JACVFC010000002.1"/>
</dbReference>
<proteinExistence type="predicted"/>
<name>A0ABR7TP24_9BACT</name>
<keyword evidence="5" id="KW-1185">Reference proteome</keyword>
<dbReference type="Gene3D" id="3.55.50.30">
    <property type="match status" value="1"/>
</dbReference>
<dbReference type="EMBL" id="JACVFC010000002">
    <property type="protein sequence ID" value="MBC9932226.1"/>
    <property type="molecule type" value="Genomic_DNA"/>
</dbReference>
<gene>
    <name evidence="4" type="ORF">ICL07_17705</name>
</gene>
<sequence>MDYEKVRDLSFDELSGTISEEEKSWLRNAIREDLQARNIWEDIQRDSSRLLTDASDSFDQHPAEEVLGGLQQRRRRSYLLKVSSIAAACLLAMLGSWYLFSTKAPQPLAANDSTAHTIRLVTAEGKVIDLSNDSTGIRVDNAVLNNKQHTLSFDVSHQNGSGINTLTVPAGKDYHLLLADGTKVQLNAATTISFPFSFTGKTREVTVSGEAFFQVAAKAGQPFIVHLPGSTVNVLGTAFNINTYDSGVVKVALVEGSVKVASNRHDIVLKPGYEITTTKNGVSKESFDPDLVLGWRTGLYTFEDASLQELAPIIHRWFGVTIALDNARVASRRFFGVIDWNRPLEDFQHNLERADGIRSHYDQQGILHFE</sequence>
<evidence type="ECO:0000313" key="5">
    <source>
        <dbReference type="Proteomes" id="UP000659124"/>
    </source>
</evidence>